<sequence length="194" mass="22570">MSINLPLGFQLIINNNIIEYANANKLENNTVFISEDALKNHNNLEVYFAFNRFSKSELLFISIISIHKLLSNINIKCELIWPNKLVIQNKIIAQCNTQSVNSMQIVKIKIKSIISNKHILIKLCEQMNFKLHQISMIGKHYIINQIQALIRQKKKEYENIPFLIQNIDKNGDLQIVSSDYTKHKLKLDDFICNT</sequence>
<dbReference type="AlphaFoldDB" id="A0A5C0UFS5"/>
<keyword evidence="2" id="KW-1185">Reference proteome</keyword>
<reference evidence="1 2" key="1">
    <citation type="submission" date="2019-08" db="EMBL/GenBank/DDBJ databases">
        <title>Highly reduced genomes of protist endosymbionts show evolutionary convergence.</title>
        <authorList>
            <person name="George E."/>
            <person name="Husnik F."/>
            <person name="Tashyreva D."/>
            <person name="Prokopchuk G."/>
            <person name="Horak A."/>
            <person name="Kwong W.K."/>
            <person name="Lukes J."/>
            <person name="Keeling P.J."/>
        </authorList>
    </citation>
    <scope>NUCLEOTIDE SEQUENCE [LARGE SCALE GENOMIC DNA]</scope>
    <source>
        <strain evidence="1">1604LC</strain>
    </source>
</reference>
<protein>
    <submittedName>
        <fullName evidence="1">Uncharacterized protein</fullName>
    </submittedName>
</protein>
<dbReference type="OrthoDB" id="9854537at2"/>
<evidence type="ECO:0000313" key="1">
    <source>
        <dbReference type="EMBL" id="QEK38570.1"/>
    </source>
</evidence>
<dbReference type="KEGG" id="cpri:FZC34_01435"/>
<dbReference type="EMBL" id="CP043316">
    <property type="protein sequence ID" value="QEK38570.1"/>
    <property type="molecule type" value="Genomic_DNA"/>
</dbReference>
<name>A0A5C0UFS5_9PROT</name>
<gene>
    <name evidence="1" type="ORF">FZC34_01435</name>
</gene>
<evidence type="ECO:0000313" key="2">
    <source>
        <dbReference type="Proteomes" id="UP000325004"/>
    </source>
</evidence>
<proteinExistence type="predicted"/>
<dbReference type="Proteomes" id="UP000325004">
    <property type="component" value="Chromosome"/>
</dbReference>
<accession>A0A5C0UFS5</accession>
<dbReference type="RefSeq" id="WP_148971691.1">
    <property type="nucleotide sequence ID" value="NZ_CP043316.1"/>
</dbReference>
<organism evidence="1 2">
    <name type="scientific">Candidatus Cytomitobacter primus</name>
    <dbReference type="NCBI Taxonomy" id="2066024"/>
    <lineage>
        <taxon>Bacteria</taxon>
        <taxon>Pseudomonadati</taxon>
        <taxon>Pseudomonadota</taxon>
        <taxon>Alphaproteobacteria</taxon>
        <taxon>Holosporales</taxon>
        <taxon>Holosporaceae</taxon>
        <taxon>Candidatus Cytomitobacter</taxon>
    </lineage>
</organism>